<protein>
    <recommendedName>
        <fullName evidence="4">NAD-dependent epimerase/dehydratase domain-containing protein</fullName>
    </recommendedName>
</protein>
<dbReference type="AlphaFoldDB" id="A0A4Y8CS13"/>
<sequence>MYNILSGATKTISPAAGTGSFVDVRDVAYMHIWAYEHPEKSDGERYIACSGTGPAQAQVDILREYFKEKGDEKALAKIAIGNPGEGFGGYNKETGKVENVEWAPERPRVSGEKAQREMGLRFRSSKESTIETAEALKSLL</sequence>
<organism evidence="2 3">
    <name type="scientific">Botryotinia calthae</name>
    <dbReference type="NCBI Taxonomy" id="38488"/>
    <lineage>
        <taxon>Eukaryota</taxon>
        <taxon>Fungi</taxon>
        <taxon>Dikarya</taxon>
        <taxon>Ascomycota</taxon>
        <taxon>Pezizomycotina</taxon>
        <taxon>Leotiomycetes</taxon>
        <taxon>Helotiales</taxon>
        <taxon>Sclerotiniaceae</taxon>
        <taxon>Botryotinia</taxon>
    </lineage>
</organism>
<name>A0A4Y8CS13_9HELO</name>
<proteinExistence type="predicted"/>
<keyword evidence="3" id="KW-1185">Reference proteome</keyword>
<dbReference type="InterPro" id="IPR036291">
    <property type="entry name" value="NAD(P)-bd_dom_sf"/>
</dbReference>
<evidence type="ECO:0000256" key="1">
    <source>
        <dbReference type="SAM" id="MobiDB-lite"/>
    </source>
</evidence>
<dbReference type="Gene3D" id="3.40.50.720">
    <property type="entry name" value="NAD(P)-binding Rossmann-like Domain"/>
    <property type="match status" value="1"/>
</dbReference>
<dbReference type="Proteomes" id="UP000297299">
    <property type="component" value="Unassembled WGS sequence"/>
</dbReference>
<evidence type="ECO:0000313" key="3">
    <source>
        <dbReference type="Proteomes" id="UP000297299"/>
    </source>
</evidence>
<gene>
    <name evidence="2" type="ORF">BOTCAL_0421g00030</name>
</gene>
<dbReference type="OrthoDB" id="2735536at2759"/>
<accession>A0A4Y8CS13</accession>
<evidence type="ECO:0000313" key="2">
    <source>
        <dbReference type="EMBL" id="TEY40777.1"/>
    </source>
</evidence>
<evidence type="ECO:0008006" key="4">
    <source>
        <dbReference type="Google" id="ProtNLM"/>
    </source>
</evidence>
<dbReference type="EMBL" id="PHWZ01000420">
    <property type="protein sequence ID" value="TEY40777.1"/>
    <property type="molecule type" value="Genomic_DNA"/>
</dbReference>
<comment type="caution">
    <text evidence="2">The sequence shown here is derived from an EMBL/GenBank/DDBJ whole genome shotgun (WGS) entry which is preliminary data.</text>
</comment>
<dbReference type="STRING" id="38488.A0A4Y8CS13"/>
<feature type="region of interest" description="Disordered" evidence="1">
    <location>
        <begin position="102"/>
        <end position="123"/>
    </location>
</feature>
<dbReference type="SUPFAM" id="SSF51735">
    <property type="entry name" value="NAD(P)-binding Rossmann-fold domains"/>
    <property type="match status" value="1"/>
</dbReference>
<reference evidence="2 3" key="1">
    <citation type="submission" date="2017-11" db="EMBL/GenBank/DDBJ databases">
        <title>Comparative genomics of Botrytis spp.</title>
        <authorList>
            <person name="Valero-Jimenez C.A."/>
            <person name="Tapia P."/>
            <person name="Veloso J."/>
            <person name="Silva-Moreno E."/>
            <person name="Staats M."/>
            <person name="Valdes J.H."/>
            <person name="Van Kan J.A.L."/>
        </authorList>
    </citation>
    <scope>NUCLEOTIDE SEQUENCE [LARGE SCALE GENOMIC DNA]</scope>
    <source>
        <strain evidence="2 3">MUCL2830</strain>
    </source>
</reference>